<accession>E6LEL1</accession>
<keyword evidence="10 12" id="KW-0143">Chaperone</keyword>
<keyword evidence="4 12" id="KW-0812">Transmembrane</keyword>
<evidence type="ECO:0000313" key="17">
    <source>
        <dbReference type="Proteomes" id="UP000010296"/>
    </source>
</evidence>
<reference evidence="16 17" key="1">
    <citation type="submission" date="2010-12" db="EMBL/GenBank/DDBJ databases">
        <authorList>
            <person name="Muzny D."/>
            <person name="Qin X."/>
            <person name="Deng J."/>
            <person name="Jiang H."/>
            <person name="Liu Y."/>
            <person name="Qu J."/>
            <person name="Song X.-Z."/>
            <person name="Zhang L."/>
            <person name="Thornton R."/>
            <person name="Coyle M."/>
            <person name="Francisco L."/>
            <person name="Jackson L."/>
            <person name="Javaid M."/>
            <person name="Korchina V."/>
            <person name="Kovar C."/>
            <person name="Mata R."/>
            <person name="Mathew T."/>
            <person name="Ngo R."/>
            <person name="Nguyen L."/>
            <person name="Nguyen N."/>
            <person name="Okwuonu G."/>
            <person name="Ongeri F."/>
            <person name="Pham C."/>
            <person name="Simmons D."/>
            <person name="Wilczek-Boney K."/>
            <person name="Hale W."/>
            <person name="Jakkamsetti A."/>
            <person name="Pham P."/>
            <person name="Ruth R."/>
            <person name="San Lucas F."/>
            <person name="Warren J."/>
            <person name="Zhang J."/>
            <person name="Zhao Z."/>
            <person name="Zhou C."/>
            <person name="Zhu D."/>
            <person name="Lee S."/>
            <person name="Bess C."/>
            <person name="Blankenburg K."/>
            <person name="Forbes L."/>
            <person name="Fu Q."/>
            <person name="Gubbala S."/>
            <person name="Hirani K."/>
            <person name="Jayaseelan J.C."/>
            <person name="Lara F."/>
            <person name="Munidasa M."/>
            <person name="Palculict T."/>
            <person name="Patil S."/>
            <person name="Pu L.-L."/>
            <person name="Saada N."/>
            <person name="Tang L."/>
            <person name="Weissenberger G."/>
            <person name="Zhu Y."/>
            <person name="Hemphill L."/>
            <person name="Shang Y."/>
            <person name="Youmans B."/>
            <person name="Ayvaz T."/>
            <person name="Ross M."/>
            <person name="Santibanez J."/>
            <person name="Aqrawi P."/>
            <person name="Gross S."/>
            <person name="Joshi V."/>
            <person name="Fowler G."/>
            <person name="Nazareth L."/>
            <person name="Reid J."/>
            <person name="Worley K."/>
            <person name="Petrosino J."/>
            <person name="Highlander S."/>
            <person name="Gibbs R."/>
        </authorList>
    </citation>
    <scope>NUCLEOTIDE SEQUENCE [LARGE SCALE GENOMIC DNA]</scope>
    <source>
        <strain evidence="17">DSM 15952 / CCUG 50447 / LMG 22039 / TP 1.5</strain>
    </source>
</reference>
<dbReference type="InterPro" id="IPR001708">
    <property type="entry name" value="YidC/ALB3/OXA1/COX18"/>
</dbReference>
<dbReference type="AlphaFoldDB" id="E6LEL1"/>
<dbReference type="HOGENOM" id="CLU_036138_5_0_9"/>
<evidence type="ECO:0000256" key="10">
    <source>
        <dbReference type="ARBA" id="ARBA00023186"/>
    </source>
</evidence>
<keyword evidence="13" id="KW-0175">Coiled coil</keyword>
<evidence type="ECO:0000259" key="15">
    <source>
        <dbReference type="Pfam" id="PF02096"/>
    </source>
</evidence>
<dbReference type="PRINTS" id="PR00701">
    <property type="entry name" value="60KDINNERMP"/>
</dbReference>
<evidence type="ECO:0000256" key="13">
    <source>
        <dbReference type="SAM" id="Coils"/>
    </source>
</evidence>
<evidence type="ECO:0000256" key="14">
    <source>
        <dbReference type="SAM" id="SignalP"/>
    </source>
</evidence>
<dbReference type="Proteomes" id="UP000010296">
    <property type="component" value="Unassembled WGS sequence"/>
</dbReference>
<feature type="transmembrane region" description="Helical" evidence="12">
    <location>
        <begin position="202"/>
        <end position="228"/>
    </location>
</feature>
<dbReference type="PROSITE" id="PS51257">
    <property type="entry name" value="PROKAR_LIPOPROTEIN"/>
    <property type="match status" value="1"/>
</dbReference>
<gene>
    <name evidence="16" type="primary">spoIIIJ</name>
    <name evidence="12" type="synonym">yidC</name>
    <name evidence="16" type="ORF">HMPREF9088_0801</name>
</gene>
<evidence type="ECO:0000256" key="9">
    <source>
        <dbReference type="ARBA" id="ARBA00023139"/>
    </source>
</evidence>
<dbReference type="GO" id="GO:0032977">
    <property type="term" value="F:membrane insertase activity"/>
    <property type="evidence" value="ECO:0007669"/>
    <property type="project" value="InterPro"/>
</dbReference>
<dbReference type="InterPro" id="IPR028055">
    <property type="entry name" value="YidC/Oxa/ALB_C"/>
</dbReference>
<keyword evidence="17" id="KW-1185">Reference proteome</keyword>
<dbReference type="GO" id="GO:0005886">
    <property type="term" value="C:plasma membrane"/>
    <property type="evidence" value="ECO:0007669"/>
    <property type="project" value="UniProtKB-SubCell"/>
</dbReference>
<dbReference type="eggNOG" id="COG0706">
    <property type="taxonomic scope" value="Bacteria"/>
</dbReference>
<name>E6LEL1_ENTI1</name>
<keyword evidence="9" id="KW-0564">Palmitate</keyword>
<dbReference type="Pfam" id="PF02096">
    <property type="entry name" value="60KD_IMP"/>
    <property type="match status" value="1"/>
</dbReference>
<protein>
    <recommendedName>
        <fullName evidence="12">Membrane protein insertase YidC</fullName>
    </recommendedName>
    <alternativeName>
        <fullName evidence="12">Foldase YidC</fullName>
    </alternativeName>
    <alternativeName>
        <fullName evidence="12">Membrane integrase YidC</fullName>
    </alternativeName>
    <alternativeName>
        <fullName evidence="12">Membrane protein YidC</fullName>
    </alternativeName>
</protein>
<dbReference type="CDD" id="cd20070">
    <property type="entry name" value="5TM_YidC_Alb3"/>
    <property type="match status" value="1"/>
</dbReference>
<keyword evidence="7 12" id="KW-1133">Transmembrane helix</keyword>
<dbReference type="PANTHER" id="PTHR12428:SF65">
    <property type="entry name" value="CYTOCHROME C OXIDASE ASSEMBLY PROTEIN COX18, MITOCHONDRIAL"/>
    <property type="match status" value="1"/>
</dbReference>
<evidence type="ECO:0000256" key="12">
    <source>
        <dbReference type="HAMAP-Rule" id="MF_01811"/>
    </source>
</evidence>
<dbReference type="GO" id="GO:0051205">
    <property type="term" value="P:protein insertion into membrane"/>
    <property type="evidence" value="ECO:0007669"/>
    <property type="project" value="TreeGrafter"/>
</dbReference>
<dbReference type="GO" id="GO:0015031">
    <property type="term" value="P:protein transport"/>
    <property type="evidence" value="ECO:0007669"/>
    <property type="project" value="UniProtKB-KW"/>
</dbReference>
<comment type="caution">
    <text evidence="16">The sequence shown here is derived from an EMBL/GenBank/DDBJ whole genome shotgun (WGS) entry which is preliminary data.</text>
</comment>
<evidence type="ECO:0000256" key="11">
    <source>
        <dbReference type="ARBA" id="ARBA00023288"/>
    </source>
</evidence>
<evidence type="ECO:0000256" key="4">
    <source>
        <dbReference type="ARBA" id="ARBA00022692"/>
    </source>
</evidence>
<evidence type="ECO:0000256" key="3">
    <source>
        <dbReference type="ARBA" id="ARBA00022475"/>
    </source>
</evidence>
<proteinExistence type="inferred from homology"/>
<keyword evidence="6 12" id="KW-0653">Protein transport</keyword>
<keyword evidence="11 12" id="KW-0449">Lipoprotein</keyword>
<comment type="subcellular location">
    <subcellularLocation>
        <location evidence="1 12">Cell membrane</location>
        <topology evidence="1 12">Multi-pass membrane protein</topology>
    </subcellularLocation>
</comment>
<dbReference type="STRING" id="888064.HMPREF9088_0801"/>
<dbReference type="EMBL" id="AEPV01000027">
    <property type="protein sequence ID" value="EFU74376.1"/>
    <property type="molecule type" value="Genomic_DNA"/>
</dbReference>
<sequence>MCFVKKRKRLLMTGSFAVLALLLSACGTSQVTAQSTGIWDRYIVYYFAEAIKGLSFGNAGIGIILFTIIIRVILLPLMHFQTKSMRKTQDLQPQLKKLQAQYSSRDTQTQQKLREETQKLYAENNVNPYIGCLPLLVQMPILMALWQAISRVPALTEGHFLWLQLGLKDPYYILPILAALFTFASTYLSSMSQVESNASMKIMTFVMPLMILFMGVNLASGLSLYWVISNGFQVIQTLLINNPFVIRKEREEAALLAKEKERALKKAKNQALNSKKKRKK</sequence>
<keyword evidence="2 12" id="KW-0813">Transport</keyword>
<dbReference type="InterPro" id="IPR023060">
    <property type="entry name" value="YidC/YidC1/YidC2_Firmicutes"/>
</dbReference>
<feature type="transmembrane region" description="Helical" evidence="12">
    <location>
        <begin position="57"/>
        <end position="77"/>
    </location>
</feature>
<dbReference type="HAMAP" id="MF_01811">
    <property type="entry name" value="YidC_type2"/>
    <property type="match status" value="1"/>
</dbReference>
<evidence type="ECO:0000256" key="5">
    <source>
        <dbReference type="ARBA" id="ARBA00022729"/>
    </source>
</evidence>
<keyword evidence="5 12" id="KW-0732">Signal</keyword>
<feature type="transmembrane region" description="Helical" evidence="12">
    <location>
        <begin position="170"/>
        <end position="190"/>
    </location>
</feature>
<keyword evidence="3 12" id="KW-1003">Cell membrane</keyword>
<evidence type="ECO:0000256" key="6">
    <source>
        <dbReference type="ARBA" id="ARBA00022927"/>
    </source>
</evidence>
<dbReference type="NCBIfam" id="TIGR03592">
    <property type="entry name" value="yidC_oxa1_cterm"/>
    <property type="match status" value="1"/>
</dbReference>
<evidence type="ECO:0000256" key="7">
    <source>
        <dbReference type="ARBA" id="ARBA00022989"/>
    </source>
</evidence>
<dbReference type="InterPro" id="IPR047196">
    <property type="entry name" value="YidC_ALB_C"/>
</dbReference>
<feature type="signal peptide" evidence="14">
    <location>
        <begin position="1"/>
        <end position="33"/>
    </location>
</feature>
<comment type="function">
    <text evidence="12">Required for the insertion and/or proper folding and/or complex formation of integral membrane proteins into the membrane. Involved in integration of membrane proteins that insert both dependently and independently of the Sec translocase complex, as well as at least some lipoproteins.</text>
</comment>
<feature type="coiled-coil region" evidence="13">
    <location>
        <begin position="246"/>
        <end position="277"/>
    </location>
</feature>
<keyword evidence="8 12" id="KW-0472">Membrane</keyword>
<feature type="chain" id="PRO_5008953504" description="Membrane protein insertase YidC" evidence="14">
    <location>
        <begin position="34"/>
        <end position="280"/>
    </location>
</feature>
<dbReference type="PANTHER" id="PTHR12428">
    <property type="entry name" value="OXA1"/>
    <property type="match status" value="1"/>
</dbReference>
<comment type="similarity">
    <text evidence="12">Belongs to the OXA1/ALB3/YidC family. Type 2 subfamily.</text>
</comment>
<feature type="domain" description="Membrane insertase YidC/Oxa/ALB C-terminal" evidence="15">
    <location>
        <begin position="60"/>
        <end position="242"/>
    </location>
</feature>
<evidence type="ECO:0000256" key="2">
    <source>
        <dbReference type="ARBA" id="ARBA00022448"/>
    </source>
</evidence>
<evidence type="ECO:0000256" key="1">
    <source>
        <dbReference type="ARBA" id="ARBA00004651"/>
    </source>
</evidence>
<evidence type="ECO:0000256" key="8">
    <source>
        <dbReference type="ARBA" id="ARBA00023136"/>
    </source>
</evidence>
<organism evidence="16 17">
    <name type="scientific">Enterococcus italicus (strain DSM 15952 / CCUG 50447 / LMG 22039 / TP 1.5)</name>
    <dbReference type="NCBI Taxonomy" id="888064"/>
    <lineage>
        <taxon>Bacteria</taxon>
        <taxon>Bacillati</taxon>
        <taxon>Bacillota</taxon>
        <taxon>Bacilli</taxon>
        <taxon>Lactobacillales</taxon>
        <taxon>Enterococcaceae</taxon>
        <taxon>Enterococcus</taxon>
    </lineage>
</organism>
<feature type="transmembrane region" description="Helical" evidence="12">
    <location>
        <begin position="129"/>
        <end position="150"/>
    </location>
</feature>
<evidence type="ECO:0000313" key="16">
    <source>
        <dbReference type="EMBL" id="EFU74376.1"/>
    </source>
</evidence>